<dbReference type="CDD" id="cd03443">
    <property type="entry name" value="PaaI_thioesterase"/>
    <property type="match status" value="1"/>
</dbReference>
<organism evidence="4 5">
    <name type="scientific">Coniochaeta pulveracea</name>
    <dbReference type="NCBI Taxonomy" id="177199"/>
    <lineage>
        <taxon>Eukaryota</taxon>
        <taxon>Fungi</taxon>
        <taxon>Dikarya</taxon>
        <taxon>Ascomycota</taxon>
        <taxon>Pezizomycotina</taxon>
        <taxon>Sordariomycetes</taxon>
        <taxon>Sordariomycetidae</taxon>
        <taxon>Coniochaetales</taxon>
        <taxon>Coniochaetaceae</taxon>
        <taxon>Coniochaeta</taxon>
    </lineage>
</organism>
<dbReference type="OrthoDB" id="5396at2759"/>
<evidence type="ECO:0000256" key="2">
    <source>
        <dbReference type="ARBA" id="ARBA00022801"/>
    </source>
</evidence>
<sequence>MEPKDHPNFDDLPQVEGFPQGCAWGIFDRAGKKDVYGTLNFLTPRVVQAAAAEVKDGISISLNWPLNAIKFPLTGRRQTVHNVLTLSEAGMPFLGFDDELEFNTQFSSQWDSLCHYAHQTSGLHYNGSKPAREGLQTDAPGELPTCDHWHARGGIVGRGVLVDYKRYAEEVLGQEYSAVDGYRITVEDIEAVAEFQGLEFKAGDVLLVHTGYTSLIENPTPEVFAKMAKGMSGVHGTQETAKWFWNKRISAVAGDAHAFEALPPLRPDGTISTMEALGDLVLHTWFLSMFGMPIDATTPQSGLSTPPAADSPTPLSHVQACWDRIRPTSTIYRLLFSNIVFVSASNGRMIAQLPLEPMHLNSKSTLHGSVSATIVDWAGGMAIASTGRENGTGVSVDIHVSYVSTARDGETIEIEAWVNRTGRSLAYTQVEIRKATTDGTKGKIVATGSHTKYLAV</sequence>
<dbReference type="InterPro" id="IPR037175">
    <property type="entry name" value="KFase_sf"/>
</dbReference>
<accession>A0A420Y874</accession>
<dbReference type="EMBL" id="QVQW01000035">
    <property type="protein sequence ID" value="RKU44053.1"/>
    <property type="molecule type" value="Genomic_DNA"/>
</dbReference>
<keyword evidence="2" id="KW-0378">Hydrolase</keyword>
<dbReference type="AlphaFoldDB" id="A0A420Y874"/>
<dbReference type="STRING" id="177199.A0A420Y874"/>
<name>A0A420Y874_9PEZI</name>
<dbReference type="Gene3D" id="3.10.129.10">
    <property type="entry name" value="Hotdog Thioesterase"/>
    <property type="match status" value="1"/>
</dbReference>
<dbReference type="InterPro" id="IPR029069">
    <property type="entry name" value="HotDog_dom_sf"/>
</dbReference>
<dbReference type="GO" id="GO:0004061">
    <property type="term" value="F:arylformamidase activity"/>
    <property type="evidence" value="ECO:0007669"/>
    <property type="project" value="InterPro"/>
</dbReference>
<dbReference type="Proteomes" id="UP000275385">
    <property type="component" value="Unassembled WGS sequence"/>
</dbReference>
<dbReference type="InterPro" id="IPR007325">
    <property type="entry name" value="KFase/CYL"/>
</dbReference>
<dbReference type="Gene3D" id="3.50.30.50">
    <property type="entry name" value="Putative cyclase"/>
    <property type="match status" value="1"/>
</dbReference>
<dbReference type="SUPFAM" id="SSF102198">
    <property type="entry name" value="Putative cyclase"/>
    <property type="match status" value="1"/>
</dbReference>
<reference evidence="4 5" key="1">
    <citation type="submission" date="2018-08" db="EMBL/GenBank/DDBJ databases">
        <title>Draft genome of the lignicolous fungus Coniochaeta pulveracea.</title>
        <authorList>
            <person name="Borstlap C.J."/>
            <person name="De Witt R.N."/>
            <person name="Botha A."/>
            <person name="Volschenk H."/>
        </authorList>
    </citation>
    <scope>NUCLEOTIDE SEQUENCE [LARGE SCALE GENOMIC DNA]</scope>
    <source>
        <strain evidence="4 5">CAB683</strain>
    </source>
</reference>
<evidence type="ECO:0000259" key="3">
    <source>
        <dbReference type="Pfam" id="PF03061"/>
    </source>
</evidence>
<evidence type="ECO:0000256" key="1">
    <source>
        <dbReference type="ARBA" id="ARBA00007865"/>
    </source>
</evidence>
<evidence type="ECO:0000313" key="5">
    <source>
        <dbReference type="Proteomes" id="UP000275385"/>
    </source>
</evidence>
<keyword evidence="5" id="KW-1185">Reference proteome</keyword>
<gene>
    <name evidence="4" type="ORF">DL546_005910</name>
</gene>
<evidence type="ECO:0000313" key="4">
    <source>
        <dbReference type="EMBL" id="RKU44053.1"/>
    </source>
</evidence>
<feature type="domain" description="Thioesterase" evidence="3">
    <location>
        <begin position="365"/>
        <end position="436"/>
    </location>
</feature>
<comment type="similarity">
    <text evidence="1">Belongs to the Cyclase 1 superfamily.</text>
</comment>
<protein>
    <recommendedName>
        <fullName evidence="3">Thioesterase domain-containing protein</fullName>
    </recommendedName>
</protein>
<dbReference type="PANTHER" id="PTHR34861">
    <property type="match status" value="1"/>
</dbReference>
<dbReference type="SUPFAM" id="SSF54637">
    <property type="entry name" value="Thioesterase/thiol ester dehydrase-isomerase"/>
    <property type="match status" value="1"/>
</dbReference>
<dbReference type="FunFam" id="3.10.129.10:FF:000033">
    <property type="entry name" value="acyl-coenzyme A thioesterase 13"/>
    <property type="match status" value="1"/>
</dbReference>
<proteinExistence type="inferred from homology"/>
<dbReference type="GO" id="GO:0019441">
    <property type="term" value="P:L-tryptophan catabolic process to kynurenine"/>
    <property type="evidence" value="ECO:0007669"/>
    <property type="project" value="InterPro"/>
</dbReference>
<dbReference type="NCBIfam" id="TIGR00369">
    <property type="entry name" value="unchar_dom_1"/>
    <property type="match status" value="1"/>
</dbReference>
<dbReference type="InterPro" id="IPR006683">
    <property type="entry name" value="Thioestr_dom"/>
</dbReference>
<dbReference type="Pfam" id="PF03061">
    <property type="entry name" value="4HBT"/>
    <property type="match status" value="1"/>
</dbReference>
<dbReference type="Pfam" id="PF04199">
    <property type="entry name" value="Cyclase"/>
    <property type="match status" value="1"/>
</dbReference>
<comment type="caution">
    <text evidence="4">The sequence shown here is derived from an EMBL/GenBank/DDBJ whole genome shotgun (WGS) entry which is preliminary data.</text>
</comment>
<dbReference type="InterPro" id="IPR003736">
    <property type="entry name" value="PAAI_dom"/>
</dbReference>
<dbReference type="PANTHER" id="PTHR34861:SF10">
    <property type="entry name" value="CYCLASE"/>
    <property type="match status" value="1"/>
</dbReference>